<feature type="domain" description="VWFC" evidence="12">
    <location>
        <begin position="1434"/>
        <end position="1492"/>
    </location>
</feature>
<dbReference type="InterPro" id="IPR002919">
    <property type="entry name" value="TIL_dom"/>
</dbReference>
<feature type="domain" description="VWFC" evidence="12">
    <location>
        <begin position="906"/>
        <end position="967"/>
    </location>
</feature>
<dbReference type="PANTHER" id="PTHR46698">
    <property type="entry name" value="CROSSVEINLESS 2"/>
    <property type="match status" value="1"/>
</dbReference>
<dbReference type="PROSITE" id="PS50038">
    <property type="entry name" value="FZ"/>
    <property type="match status" value="1"/>
</dbReference>
<feature type="disulfide bond" evidence="7">
    <location>
        <begin position="330"/>
        <end position="340"/>
    </location>
</feature>
<dbReference type="Pfam" id="PF01826">
    <property type="entry name" value="TIL"/>
    <property type="match status" value="1"/>
</dbReference>
<comment type="subcellular location">
    <subcellularLocation>
        <location evidence="1">Secreted</location>
    </subcellularLocation>
</comment>
<feature type="region of interest" description="Disordered" evidence="8">
    <location>
        <begin position="855"/>
        <end position="887"/>
    </location>
</feature>
<dbReference type="Pfam" id="PF00093">
    <property type="entry name" value="VWC"/>
    <property type="match status" value="5"/>
</dbReference>
<dbReference type="Pfam" id="PF14670">
    <property type="entry name" value="FXa_inhibition"/>
    <property type="match status" value="1"/>
</dbReference>
<feature type="domain" description="VWFC" evidence="12">
    <location>
        <begin position="1033"/>
        <end position="1091"/>
    </location>
</feature>
<feature type="compositionally biased region" description="Basic and acidic residues" evidence="8">
    <location>
        <begin position="719"/>
        <end position="731"/>
    </location>
</feature>
<protein>
    <submittedName>
        <fullName evidence="17">Uncharacterized protein LOC106814344</fullName>
    </submittedName>
</protein>
<evidence type="ECO:0000259" key="15">
    <source>
        <dbReference type="PROSITE" id="PS51233"/>
    </source>
</evidence>
<feature type="compositionally biased region" description="Acidic residues" evidence="8">
    <location>
        <begin position="792"/>
        <end position="817"/>
    </location>
</feature>
<dbReference type="PROSITE" id="PS01208">
    <property type="entry name" value="VWFC_1"/>
    <property type="match status" value="4"/>
</dbReference>
<dbReference type="PROSITE" id="PS01186">
    <property type="entry name" value="EGF_2"/>
    <property type="match status" value="4"/>
</dbReference>
<feature type="domain" description="EGF-like" evidence="10">
    <location>
        <begin position="432"/>
        <end position="471"/>
    </location>
</feature>
<evidence type="ECO:0000256" key="2">
    <source>
        <dbReference type="ARBA" id="ARBA00022525"/>
    </source>
</evidence>
<dbReference type="PROSITE" id="PS50184">
    <property type="entry name" value="VWFC_2"/>
    <property type="match status" value="8"/>
</dbReference>
<name>A0ABM1EPL3_PRICU</name>
<feature type="domain" description="Ig-like" evidence="13">
    <location>
        <begin position="1088"/>
        <end position="1183"/>
    </location>
</feature>
<dbReference type="InterPro" id="IPR003961">
    <property type="entry name" value="FN3_dom"/>
</dbReference>
<dbReference type="SMART" id="SM00179">
    <property type="entry name" value="EGF_CA"/>
    <property type="match status" value="5"/>
</dbReference>
<dbReference type="SMART" id="SM00214">
    <property type="entry name" value="VWC"/>
    <property type="match status" value="9"/>
</dbReference>
<evidence type="ECO:0000256" key="8">
    <source>
        <dbReference type="SAM" id="MobiDB-lite"/>
    </source>
</evidence>
<dbReference type="Proteomes" id="UP000695022">
    <property type="component" value="Unplaced"/>
</dbReference>
<keyword evidence="2" id="KW-0964">Secreted</keyword>
<dbReference type="PANTHER" id="PTHR46698:SF7">
    <property type="entry name" value="VWFD DOMAIN-CONTAINING PROTEIN"/>
    <property type="match status" value="1"/>
</dbReference>
<dbReference type="InterPro" id="IPR000742">
    <property type="entry name" value="EGF"/>
</dbReference>
<dbReference type="InterPro" id="IPR007110">
    <property type="entry name" value="Ig-like_dom"/>
</dbReference>
<evidence type="ECO:0000256" key="5">
    <source>
        <dbReference type="ARBA" id="ARBA00022737"/>
    </source>
</evidence>
<keyword evidence="16" id="KW-1185">Reference proteome</keyword>
<feature type="domain" description="VWFC" evidence="12">
    <location>
        <begin position="972"/>
        <end position="1033"/>
    </location>
</feature>
<dbReference type="PROSITE" id="PS00022">
    <property type="entry name" value="EGF_1"/>
    <property type="match status" value="2"/>
</dbReference>
<dbReference type="SUPFAM" id="SSF57184">
    <property type="entry name" value="Growth factor receptor domain"/>
    <property type="match status" value="2"/>
</dbReference>
<dbReference type="CDD" id="cd19941">
    <property type="entry name" value="TIL"/>
    <property type="match status" value="1"/>
</dbReference>
<feature type="domain" description="FZ" evidence="11">
    <location>
        <begin position="1246"/>
        <end position="1380"/>
    </location>
</feature>
<dbReference type="Pfam" id="PF07679">
    <property type="entry name" value="I-set"/>
    <property type="match status" value="1"/>
</dbReference>
<dbReference type="CDD" id="cd00063">
    <property type="entry name" value="FN3"/>
    <property type="match status" value="1"/>
</dbReference>
<feature type="disulfide bond" evidence="7">
    <location>
        <begin position="347"/>
        <end position="356"/>
    </location>
</feature>
<evidence type="ECO:0000256" key="1">
    <source>
        <dbReference type="ARBA" id="ARBA00004613"/>
    </source>
</evidence>
<feature type="region of interest" description="Disordered" evidence="8">
    <location>
        <begin position="1198"/>
        <end position="1238"/>
    </location>
</feature>
<dbReference type="InterPro" id="IPR014853">
    <property type="entry name" value="VWF/SSPO/ZAN-like_Cys-rich_dom"/>
</dbReference>
<feature type="disulfide bond" evidence="7">
    <location>
        <begin position="403"/>
        <end position="413"/>
    </location>
</feature>
<dbReference type="SUPFAM" id="SSF57196">
    <property type="entry name" value="EGF/Laminin"/>
    <property type="match status" value="1"/>
</dbReference>
<feature type="domain" description="Fibronectin type-III" evidence="14">
    <location>
        <begin position="506"/>
        <end position="601"/>
    </location>
</feature>
<proteinExistence type="predicted"/>
<organism evidence="16 17">
    <name type="scientific">Priapulus caudatus</name>
    <name type="common">Priapulid worm</name>
    <dbReference type="NCBI Taxonomy" id="37621"/>
    <lineage>
        <taxon>Eukaryota</taxon>
        <taxon>Metazoa</taxon>
        <taxon>Ecdysozoa</taxon>
        <taxon>Scalidophora</taxon>
        <taxon>Priapulida</taxon>
        <taxon>Priapulimorpha</taxon>
        <taxon>Priapulimorphida</taxon>
        <taxon>Priapulidae</taxon>
        <taxon>Priapulus</taxon>
    </lineage>
</organism>
<dbReference type="InterPro" id="IPR036116">
    <property type="entry name" value="FN3_sf"/>
</dbReference>
<dbReference type="SUPFAM" id="SSF57567">
    <property type="entry name" value="Serine protease inhibitors"/>
    <property type="match status" value="1"/>
</dbReference>
<feature type="domain" description="VWFC" evidence="12">
    <location>
        <begin position="1607"/>
        <end position="1668"/>
    </location>
</feature>
<dbReference type="InterPro" id="IPR049883">
    <property type="entry name" value="NOTCH1_EGF-like"/>
</dbReference>
<keyword evidence="6 7" id="KW-1015">Disulfide bond</keyword>
<evidence type="ECO:0000256" key="7">
    <source>
        <dbReference type="PROSITE-ProRule" id="PRU00076"/>
    </source>
</evidence>
<gene>
    <name evidence="17" type="primary">LOC106814344</name>
</gene>
<dbReference type="InterPro" id="IPR001881">
    <property type="entry name" value="EGF-like_Ca-bd_dom"/>
</dbReference>
<dbReference type="SMART" id="SM00215">
    <property type="entry name" value="VWC_out"/>
    <property type="match status" value="5"/>
</dbReference>
<dbReference type="InterPro" id="IPR020067">
    <property type="entry name" value="Frizzled_dom"/>
</dbReference>
<feature type="domain" description="VWFC" evidence="12">
    <location>
        <begin position="1492"/>
        <end position="1552"/>
    </location>
</feature>
<dbReference type="RefSeq" id="XP_014674134.1">
    <property type="nucleotide sequence ID" value="XM_014818648.1"/>
</dbReference>
<dbReference type="InterPro" id="IPR001846">
    <property type="entry name" value="VWF_type-D"/>
</dbReference>
<dbReference type="SUPFAM" id="SSF48726">
    <property type="entry name" value="Immunoglobulin"/>
    <property type="match status" value="1"/>
</dbReference>
<dbReference type="GeneID" id="106814344"/>
<dbReference type="InterPro" id="IPR003598">
    <property type="entry name" value="Ig_sub2"/>
</dbReference>
<dbReference type="SMART" id="SM00060">
    <property type="entry name" value="FN3"/>
    <property type="match status" value="1"/>
</dbReference>
<evidence type="ECO:0000256" key="6">
    <source>
        <dbReference type="ARBA" id="ARBA00023157"/>
    </source>
</evidence>
<keyword evidence="4 9" id="KW-0732">Signal</keyword>
<dbReference type="InterPro" id="IPR052424">
    <property type="entry name" value="Kielin_Chordin-BMP_Reg"/>
</dbReference>
<evidence type="ECO:0000313" key="16">
    <source>
        <dbReference type="Proteomes" id="UP000695022"/>
    </source>
</evidence>
<keyword evidence="5" id="KW-0677">Repeat</keyword>
<dbReference type="Gene3D" id="2.10.70.10">
    <property type="entry name" value="Complement Module, domain 1"/>
    <property type="match status" value="4"/>
</dbReference>
<accession>A0ABM1EPL3</accession>
<feature type="compositionally biased region" description="Low complexity" evidence="8">
    <location>
        <begin position="737"/>
        <end position="747"/>
    </location>
</feature>
<feature type="disulfide bond" evidence="7">
    <location>
        <begin position="420"/>
        <end position="429"/>
    </location>
</feature>
<dbReference type="CDD" id="cd00054">
    <property type="entry name" value="EGF_CA"/>
    <property type="match status" value="3"/>
</dbReference>
<dbReference type="SMART" id="SM00216">
    <property type="entry name" value="VWD"/>
    <property type="match status" value="1"/>
</dbReference>
<feature type="region of interest" description="Disordered" evidence="8">
    <location>
        <begin position="719"/>
        <end position="819"/>
    </location>
</feature>
<dbReference type="Pfam" id="PF00041">
    <property type="entry name" value="fn3"/>
    <property type="match status" value="1"/>
</dbReference>
<dbReference type="PROSITE" id="PS00010">
    <property type="entry name" value="ASX_HYDROXYL"/>
    <property type="match status" value="4"/>
</dbReference>
<dbReference type="Gene3D" id="2.60.40.10">
    <property type="entry name" value="Immunoglobulins"/>
    <property type="match status" value="2"/>
</dbReference>
<dbReference type="InterPro" id="IPR036179">
    <property type="entry name" value="Ig-like_dom_sf"/>
</dbReference>
<evidence type="ECO:0000259" key="14">
    <source>
        <dbReference type="PROSITE" id="PS50853"/>
    </source>
</evidence>
<dbReference type="InterPro" id="IPR018097">
    <property type="entry name" value="EGF_Ca-bd_CS"/>
</dbReference>
<keyword evidence="3 7" id="KW-0245">EGF-like domain</keyword>
<dbReference type="Pfam" id="PF00094">
    <property type="entry name" value="VWD"/>
    <property type="match status" value="1"/>
</dbReference>
<dbReference type="InterPro" id="IPR001007">
    <property type="entry name" value="VWF_dom"/>
</dbReference>
<dbReference type="Gene3D" id="2.10.25.10">
    <property type="entry name" value="Laminin"/>
    <property type="match status" value="8"/>
</dbReference>
<dbReference type="InterPro" id="IPR009030">
    <property type="entry name" value="Growth_fac_rcpt_cys_sf"/>
</dbReference>
<dbReference type="PROSITE" id="PS01187">
    <property type="entry name" value="EGF_CA"/>
    <property type="match status" value="2"/>
</dbReference>
<dbReference type="SMART" id="SM00408">
    <property type="entry name" value="IGc2"/>
    <property type="match status" value="1"/>
</dbReference>
<dbReference type="Gene3D" id="6.20.200.20">
    <property type="match status" value="3"/>
</dbReference>
<dbReference type="PROSITE" id="PS50835">
    <property type="entry name" value="IG_LIKE"/>
    <property type="match status" value="1"/>
</dbReference>
<feature type="domain" description="EGF-like" evidence="10">
    <location>
        <begin position="399"/>
        <end position="430"/>
    </location>
</feature>
<feature type="signal peptide" evidence="9">
    <location>
        <begin position="1"/>
        <end position="25"/>
    </location>
</feature>
<dbReference type="InterPro" id="IPR000152">
    <property type="entry name" value="EGF-type_Asp/Asn_hydroxyl_site"/>
</dbReference>
<dbReference type="InterPro" id="IPR013098">
    <property type="entry name" value="Ig_I-set"/>
</dbReference>
<evidence type="ECO:0000256" key="4">
    <source>
        <dbReference type="ARBA" id="ARBA00022729"/>
    </source>
</evidence>
<dbReference type="Pfam" id="PF07645">
    <property type="entry name" value="EGF_CA"/>
    <property type="match status" value="4"/>
</dbReference>
<feature type="domain" description="EGF-like" evidence="10">
    <location>
        <begin position="326"/>
        <end position="357"/>
    </location>
</feature>
<evidence type="ECO:0000259" key="10">
    <source>
        <dbReference type="PROSITE" id="PS50026"/>
    </source>
</evidence>
<dbReference type="InterPro" id="IPR003599">
    <property type="entry name" value="Ig_sub"/>
</dbReference>
<evidence type="ECO:0000256" key="3">
    <source>
        <dbReference type="ARBA" id="ARBA00022536"/>
    </source>
</evidence>
<dbReference type="PROSITE" id="PS50853">
    <property type="entry name" value="FN3"/>
    <property type="match status" value="1"/>
</dbReference>
<evidence type="ECO:0000256" key="9">
    <source>
        <dbReference type="SAM" id="SignalP"/>
    </source>
</evidence>
<feature type="domain" description="VWFD" evidence="15">
    <location>
        <begin position="1805"/>
        <end position="2005"/>
    </location>
</feature>
<evidence type="ECO:0000259" key="11">
    <source>
        <dbReference type="PROSITE" id="PS50038"/>
    </source>
</evidence>
<dbReference type="InterPro" id="IPR013783">
    <property type="entry name" value="Ig-like_fold"/>
</dbReference>
<feature type="disulfide bond" evidence="7">
    <location>
        <begin position="436"/>
        <end position="446"/>
    </location>
</feature>
<dbReference type="SUPFAM" id="SSF57603">
    <property type="entry name" value="FnI-like domain"/>
    <property type="match status" value="8"/>
</dbReference>
<comment type="caution">
    <text evidence="7">Lacks conserved residue(s) required for the propagation of feature annotation.</text>
</comment>
<dbReference type="InterPro" id="IPR036084">
    <property type="entry name" value="Ser_inhib-like_sf"/>
</dbReference>
<dbReference type="SMART" id="SM00832">
    <property type="entry name" value="C8"/>
    <property type="match status" value="1"/>
</dbReference>
<evidence type="ECO:0000313" key="17">
    <source>
        <dbReference type="RefSeq" id="XP_014674134.1"/>
    </source>
</evidence>
<reference evidence="17" key="1">
    <citation type="submission" date="2025-08" db="UniProtKB">
        <authorList>
            <consortium name="RefSeq"/>
        </authorList>
    </citation>
    <scope>IDENTIFICATION</scope>
</reference>
<evidence type="ECO:0000259" key="13">
    <source>
        <dbReference type="PROSITE" id="PS50835"/>
    </source>
</evidence>
<dbReference type="SMART" id="SM00409">
    <property type="entry name" value="IG"/>
    <property type="match status" value="1"/>
</dbReference>
<dbReference type="SMART" id="SM00181">
    <property type="entry name" value="EGF"/>
    <property type="match status" value="9"/>
</dbReference>
<sequence>MLRFLLTIAFLCELLLVERIWDVQAQDNEVASLRGPHVCTDDNSTYCCPGWETANGGKECSQPICSTPCHPGICVGPNVCDCPGAGAAAGCFHRKTIMTPKITELQELHENSTQTRLGYIAKLMTDIRCPQGYTYNDTDQICHDIIECEEAVQPCHQICINTPGSYYCACQRGFVLHSNGLSCVDTTRLRTCARRRTCAATDLCHNTYGRYRCSLSQWLPMSPRMRRTCTDINECELYRDICGSGCVNMVGSYMCTCSRGYVLRNEVCVDENECARHDRGGCEQNCTNTDGSFFCSCRPGYTLGPNGRTCIVLEVVVPFPHEITIELDRCDPPCEHGGTCSQRKCTCPPGVTGASCGKDIDECEENTDACDQLCQNTFGSYSCFCKPGYTIADKTSLCTKNTCYPPCKNGGECIEETCRCLPGYLGRSCELDYDECRLWRPCSHYCTNVPGGYRCDCPDGLSLGSDGHICVGPGDCDPPCFGGMCINSTCVCPYGVSGVTCTTEHRPTAPANVTLYPAQNSIYINWTMLIKESNAPEYFTLWFRPSHRKRFSTTRITSPTAVAYTLDNLQPDTKYVMFLVAHNVIGSSSFSDLKSEYTLPELVEANMTFAEPEPILSCRIGADTASCHPETVAPTSVRAIATSTVAPPQLRRNASVEYAEPHFNDTNFEKFILKILNEIFPKWLDYEQRRVNDVEPTTSMQEHVEMLASGVFLVPEYSRDRGGDAHARDKPTTLGTRSAASDASARSTQRDGGEEAATAATLRRGEAPNDVEPSATRQPRTDAPTDNLNRNDDDDDDDGDDDDDDNGDERGEDDDEVEVARDRYMAARVSEPFAYDVSDMLTDSLDFIDEFHSDPIATPELPRQGQRSGSRSRHRSRVADVKASARQDQQMTFPAGRRKDRYERHQDCDYNGLEYSHGTVFTPIEDPCSICACMDGDVRCKLATCPALDCQDSEPYQPAALCCPICGPRLKPHCRDEVGQMHAVGGSWTRGPPTCQICTCLQKDAEPLCSNIVCDSLCSYPAPKKGQCCPICEGCTYNNVTYRDDEVFPDPNNECNECRCLGGNIHCRKKECVTPCVSNYIPPGQCCPLCSGILNVRKRLRNVAVMAGNRVTLKCGITGKPRPRIYWMKDGTLVEPRGRRLKLRTNRRASTLRLRDTTVDDSGYYKCVAKNGRDHVETGAHVLIHETSAEVLPADFFHDDNKDGSRQQQLLIPEPVEGDTYRERPRTATGSGTDSEQTAAEGHLYEIYNLCVTYRGSVCTDQLGNQSVYPGDDTMPDIERGLVENLYHIIALLSDAMDSTCSRYLHPAICHYTLPTCAGSAGHIAQKNLCREDCERLKGGVCARVYETVAASSDQFQRRISLPKCQYLPLQTDGADCVNVFPQEELYRDRLCKYKDMLIPHGTTVAIGNVEQGFCESCSCYATQVRCKIDTCPGDCLYEGEVYTDGQTFKHADGPCVGCTCLNGTVSCEREVCRETCTHGTRSAAQCCSECLVCDYNGEIHREGATFKPAVANSCDICSCQGGSVVCDAMPCPSATCTHTQRTENTCCPQCQYCNHSGTLYRHGETWISEEERGLCVCNDTEVVCHEVRCPTPCLDPLVAESCQACKGCSLDGVMYLEGATFRLSLDSCAQCTCQGGYLHCGPIHCPGLACAPEMRIIPEGSCCPVCISSVNTTVTTGCHIDDLWYGNGTQFKLGSCTTCTCENGDMSCATVQCPSLDCPSERQVLWHDRCCTECLNTSCVHDGNIYESGESFVSAGDPCTRCNCDGGNVSCASITCPNIRTCPQGQVTGLRPGDCCDTCIRRPARCLTYGMQQYVTYDAYTATLPRSHCPLVLTESCENAAGFQVLLEFQRPRLNLFESLFGEAAATRRSERAATRRKSRRRQRINPSDVSEMSVRIYFSNYTILLSERRQILVNGWSVALPYDGGTISVSEEGTLLVLGLRPGVTLRWDGSHYVEVEVQGYHGNGTCGLCGNFNGNQTDDADREFSNSLQPRQGSGIDEKDCQSRRLRKCRPKKRMKASCEMLRQNLIFRPAHQFVSPGPYVSACKQASCMSKNPQRGVCDVMAAYAREVRQHGFIVEWREMADCVIDCPTNATFMECGPECHRSCDQLHSTDTCYSYGCVPGCFCDAGYIQDDDKCIPTDQCPDAS</sequence>
<feature type="chain" id="PRO_5045232122" evidence="9">
    <location>
        <begin position="26"/>
        <end position="2149"/>
    </location>
</feature>
<dbReference type="SUPFAM" id="SSF49265">
    <property type="entry name" value="Fibronectin type III"/>
    <property type="match status" value="1"/>
</dbReference>
<feature type="compositionally biased region" description="Polar residues" evidence="8">
    <location>
        <begin position="1228"/>
        <end position="1238"/>
    </location>
</feature>
<dbReference type="PROSITE" id="PS51233">
    <property type="entry name" value="VWFD"/>
    <property type="match status" value="1"/>
</dbReference>
<dbReference type="PROSITE" id="PS50026">
    <property type="entry name" value="EGF_3"/>
    <property type="match status" value="3"/>
</dbReference>
<evidence type="ECO:0000259" key="12">
    <source>
        <dbReference type="PROSITE" id="PS50184"/>
    </source>
</evidence>
<feature type="domain" description="VWFC" evidence="12">
    <location>
        <begin position="1677"/>
        <end position="1736"/>
    </location>
</feature>
<feature type="domain" description="VWFC" evidence="12">
    <location>
        <begin position="1738"/>
        <end position="1801"/>
    </location>
</feature>